<sequence>MVPRLTQLKSLYWNLDFLPRDPTYLQLFQTHCPGLERLEHIFSFAEIPLSETDLYIRVFDFTNLSYIKLILPGILFTLTDSRMDYVSHMTRLLTLCPNLISLQLENATLDPISAKNIVASLGNNTVFPLLRVFKICGGGEESAADADNADWDGFFALPGCYSHPLRLFFSCHQKIEDLALGSLSSCVYEGKIDPDEMSRLFPSLKHLEGPAFLCNAIIKSNVGQKIESLVVNDVWAGKKDWIADMVIGLREMPKLLRLQLYSEDPEDVIDPLVLDNLLRATPLLERFDCRLGVNNFPAVVLAISHAHNLRHLIVEGEAWIAAALSREHKLDSNYEDWVFTISIVAKHCRRLVIFESS</sequence>
<dbReference type="EMBL" id="CAJMWT010003766">
    <property type="protein sequence ID" value="CAE6478531.1"/>
    <property type="molecule type" value="Genomic_DNA"/>
</dbReference>
<evidence type="ECO:0000313" key="1">
    <source>
        <dbReference type="EMBL" id="CAE6478531.1"/>
    </source>
</evidence>
<accession>A0A8H3CFG2</accession>
<dbReference type="AlphaFoldDB" id="A0A8H3CFG2"/>
<dbReference type="SUPFAM" id="SSF52047">
    <property type="entry name" value="RNI-like"/>
    <property type="match status" value="1"/>
</dbReference>
<proteinExistence type="predicted"/>
<gene>
    <name evidence="1" type="ORF">RDB_LOCUS115009</name>
</gene>
<organism evidence="1 2">
    <name type="scientific">Rhizoctonia solani</name>
    <dbReference type="NCBI Taxonomy" id="456999"/>
    <lineage>
        <taxon>Eukaryota</taxon>
        <taxon>Fungi</taxon>
        <taxon>Dikarya</taxon>
        <taxon>Basidiomycota</taxon>
        <taxon>Agaricomycotina</taxon>
        <taxon>Agaricomycetes</taxon>
        <taxon>Cantharellales</taxon>
        <taxon>Ceratobasidiaceae</taxon>
        <taxon>Rhizoctonia</taxon>
    </lineage>
</organism>
<dbReference type="Gene3D" id="3.80.10.10">
    <property type="entry name" value="Ribonuclease Inhibitor"/>
    <property type="match status" value="1"/>
</dbReference>
<reference evidence="1" key="1">
    <citation type="submission" date="2021-01" db="EMBL/GenBank/DDBJ databases">
        <authorList>
            <person name="Kaushik A."/>
        </authorList>
    </citation>
    <scope>NUCLEOTIDE SEQUENCE</scope>
    <source>
        <strain evidence="1">AG2-2IIIB</strain>
    </source>
</reference>
<dbReference type="Proteomes" id="UP000663843">
    <property type="component" value="Unassembled WGS sequence"/>
</dbReference>
<name>A0A8H3CFG2_9AGAM</name>
<dbReference type="InterPro" id="IPR032675">
    <property type="entry name" value="LRR_dom_sf"/>
</dbReference>
<comment type="caution">
    <text evidence="1">The sequence shown here is derived from an EMBL/GenBank/DDBJ whole genome shotgun (WGS) entry which is preliminary data.</text>
</comment>
<protein>
    <submittedName>
        <fullName evidence="1">Uncharacterized protein</fullName>
    </submittedName>
</protein>
<evidence type="ECO:0000313" key="2">
    <source>
        <dbReference type="Proteomes" id="UP000663843"/>
    </source>
</evidence>